<sequence>MEVVKGYFDYCISEQCLTSEDFTKTKKLLIELGYRTIAINQILEEANLEPKKKKKKGEPRDVIDIVPAPIDVTKYETKSPNYKKYHIIAILPLTQNAVQFACSNIDADILSYDPENKIPYKLTRKMYNQLIEKGFHYEILYAPAIQDSTQRKNMIQTSHIYHSFGKSKNVIISSGATSRMLLRGPYDIINLGIIFGLSEEQAKNSILHCARNVYLNAIGRSRGKTIMFVENICENSDESNRNVTKEVDLLLEEDDEEMELEQPAQKKTKQ</sequence>
<organism evidence="1 2">
    <name type="scientific">Holotrichia oblita</name>
    <name type="common">Chafer beetle</name>
    <dbReference type="NCBI Taxonomy" id="644536"/>
    <lineage>
        <taxon>Eukaryota</taxon>
        <taxon>Metazoa</taxon>
        <taxon>Ecdysozoa</taxon>
        <taxon>Arthropoda</taxon>
        <taxon>Hexapoda</taxon>
        <taxon>Insecta</taxon>
        <taxon>Pterygota</taxon>
        <taxon>Neoptera</taxon>
        <taxon>Endopterygota</taxon>
        <taxon>Coleoptera</taxon>
        <taxon>Polyphaga</taxon>
        <taxon>Scarabaeiformia</taxon>
        <taxon>Scarabaeidae</taxon>
        <taxon>Melolonthinae</taxon>
        <taxon>Holotrichia</taxon>
    </lineage>
</organism>
<keyword evidence="2" id="KW-1185">Reference proteome</keyword>
<dbReference type="EMBL" id="CM043017">
    <property type="protein sequence ID" value="KAI4464271.1"/>
    <property type="molecule type" value="Genomic_DNA"/>
</dbReference>
<accession>A0ACB9TBP9</accession>
<evidence type="ECO:0000313" key="2">
    <source>
        <dbReference type="Proteomes" id="UP001056778"/>
    </source>
</evidence>
<proteinExistence type="predicted"/>
<name>A0ACB9TBP9_HOLOL</name>
<gene>
    <name evidence="1" type="ORF">MML48_3g00005516</name>
</gene>
<reference evidence="1" key="1">
    <citation type="submission" date="2022-04" db="EMBL/GenBank/DDBJ databases">
        <title>Chromosome-scale genome assembly of Holotrichia oblita Faldermann.</title>
        <authorList>
            <person name="Rongchong L."/>
        </authorList>
    </citation>
    <scope>NUCLEOTIDE SEQUENCE</scope>
    <source>
        <strain evidence="1">81SQS9</strain>
    </source>
</reference>
<dbReference type="Proteomes" id="UP001056778">
    <property type="component" value="Chromosome 3"/>
</dbReference>
<comment type="caution">
    <text evidence="1">The sequence shown here is derived from an EMBL/GenBank/DDBJ whole genome shotgun (WGS) entry which is preliminary data.</text>
</comment>
<evidence type="ECO:0000313" key="1">
    <source>
        <dbReference type="EMBL" id="KAI4464271.1"/>
    </source>
</evidence>
<protein>
    <submittedName>
        <fullName evidence="1">Ribonuclease p subunit p30</fullName>
    </submittedName>
</protein>